<evidence type="ECO:0000256" key="1">
    <source>
        <dbReference type="ARBA" id="ARBA00007513"/>
    </source>
</evidence>
<evidence type="ECO:0000259" key="7">
    <source>
        <dbReference type="PROSITE" id="PS50905"/>
    </source>
</evidence>
<dbReference type="InterPro" id="IPR012347">
    <property type="entry name" value="Ferritin-like"/>
</dbReference>
<accession>A0A9N8ZAN8</accession>
<gene>
    <name evidence="8" type="ORF">AMORRO_LOCUS2294</name>
</gene>
<dbReference type="InterPro" id="IPR009040">
    <property type="entry name" value="Ferritin-like_diiron"/>
</dbReference>
<comment type="similarity">
    <text evidence="1 6">Belongs to the ferritin family.</text>
</comment>
<dbReference type="GO" id="GO:0008198">
    <property type="term" value="F:ferrous iron binding"/>
    <property type="evidence" value="ECO:0007669"/>
    <property type="project" value="TreeGrafter"/>
</dbReference>
<feature type="domain" description="Ferritin-like diiron" evidence="7">
    <location>
        <begin position="9"/>
        <end position="160"/>
    </location>
</feature>
<comment type="caution">
    <text evidence="8">The sequence shown here is derived from an EMBL/GenBank/DDBJ whole genome shotgun (WGS) entry which is preliminary data.</text>
</comment>
<dbReference type="OrthoDB" id="186462at2759"/>
<dbReference type="Pfam" id="PF00210">
    <property type="entry name" value="Ferritin"/>
    <property type="match status" value="1"/>
</dbReference>
<evidence type="ECO:0000313" key="9">
    <source>
        <dbReference type="Proteomes" id="UP000789342"/>
    </source>
</evidence>
<dbReference type="InterPro" id="IPR001519">
    <property type="entry name" value="Ferritin"/>
</dbReference>
<dbReference type="AlphaFoldDB" id="A0A9N8ZAN8"/>
<dbReference type="GO" id="GO:0004322">
    <property type="term" value="F:ferroxidase activity"/>
    <property type="evidence" value="ECO:0007669"/>
    <property type="project" value="UniProtKB-EC"/>
</dbReference>
<dbReference type="CDD" id="cd01056">
    <property type="entry name" value="Euk_Ferritin"/>
    <property type="match status" value="1"/>
</dbReference>
<comment type="catalytic activity">
    <reaction evidence="6">
        <text>4 Fe(2+) + O2 + 4 H(+) = 4 Fe(3+) + 2 H2O</text>
        <dbReference type="Rhea" id="RHEA:11148"/>
        <dbReference type="ChEBI" id="CHEBI:15377"/>
        <dbReference type="ChEBI" id="CHEBI:15378"/>
        <dbReference type="ChEBI" id="CHEBI:15379"/>
        <dbReference type="ChEBI" id="CHEBI:29033"/>
        <dbReference type="ChEBI" id="CHEBI:29034"/>
        <dbReference type="EC" id="1.16.3.1"/>
    </reaction>
</comment>
<dbReference type="GO" id="GO:0006879">
    <property type="term" value="P:intracellular iron ion homeostasis"/>
    <property type="evidence" value="ECO:0007669"/>
    <property type="project" value="UniProtKB-KW"/>
</dbReference>
<dbReference type="SUPFAM" id="SSF47240">
    <property type="entry name" value="Ferritin-like"/>
    <property type="match status" value="1"/>
</dbReference>
<dbReference type="Gene3D" id="1.20.1260.10">
    <property type="match status" value="1"/>
</dbReference>
<dbReference type="GO" id="GO:0008199">
    <property type="term" value="F:ferric iron binding"/>
    <property type="evidence" value="ECO:0007669"/>
    <property type="project" value="InterPro"/>
</dbReference>
<keyword evidence="4 5" id="KW-0408">Iron</keyword>
<evidence type="ECO:0000256" key="5">
    <source>
        <dbReference type="PIRSR" id="PIRSR601519-1"/>
    </source>
</evidence>
<dbReference type="InterPro" id="IPR009078">
    <property type="entry name" value="Ferritin-like_SF"/>
</dbReference>
<dbReference type="GO" id="GO:0005737">
    <property type="term" value="C:cytoplasm"/>
    <property type="evidence" value="ECO:0007669"/>
    <property type="project" value="TreeGrafter"/>
</dbReference>
<keyword evidence="2 6" id="KW-0409">Iron storage</keyword>
<feature type="binding site" evidence="5">
    <location>
        <position position="26"/>
    </location>
    <ligand>
        <name>Fe cation</name>
        <dbReference type="ChEBI" id="CHEBI:24875"/>
        <label>1</label>
    </ligand>
</feature>
<evidence type="ECO:0000256" key="4">
    <source>
        <dbReference type="ARBA" id="ARBA00023004"/>
    </source>
</evidence>
<proteinExistence type="inferred from homology"/>
<dbReference type="PANTHER" id="PTHR11431:SF75">
    <property type="entry name" value="FERRITIN"/>
    <property type="match status" value="1"/>
</dbReference>
<keyword evidence="3 5" id="KW-0479">Metal-binding</keyword>
<protein>
    <recommendedName>
        <fullName evidence="6">Ferritin</fullName>
        <ecNumber evidence="6">1.16.3.1</ecNumber>
    </recommendedName>
</protein>
<feature type="binding site" evidence="5">
    <location>
        <position position="108"/>
    </location>
    <ligand>
        <name>Fe cation</name>
        <dbReference type="ChEBI" id="CHEBI:24875"/>
        <label>2</label>
    </ligand>
</feature>
<sequence length="198" mass="22747">MSEISARLSPFTEDLQKAINHHIYCEFQASFAYYEYTFLAYSCAKEENALHGFKQYFHRSAIECLADANAFMHYQCQRGGDVELREISAPKLFWGDPIGVFEKVLEMEKCISEDLYKLDEIADKCGDRAACSFIESGFLEKETRHVKTTADLLRQMKRVQGEGVGLFNIDKELRKNEGKVPWSNCATEVQEALLNLKF</sequence>
<dbReference type="EMBL" id="CAJVPV010000948">
    <property type="protein sequence ID" value="CAG8480717.1"/>
    <property type="molecule type" value="Genomic_DNA"/>
</dbReference>
<dbReference type="Proteomes" id="UP000789342">
    <property type="component" value="Unassembled WGS sequence"/>
</dbReference>
<dbReference type="PROSITE" id="PS50905">
    <property type="entry name" value="FERRITIN_LIKE"/>
    <property type="match status" value="1"/>
</dbReference>
<comment type="function">
    <text evidence="6">Stores iron in a soluble, non-toxic, readily available form. Important for iron homeostasis. Iron is taken up in the ferrous form and deposited as ferric hydroxides after oxidation.</text>
</comment>
<reference evidence="8" key="1">
    <citation type="submission" date="2021-06" db="EMBL/GenBank/DDBJ databases">
        <authorList>
            <person name="Kallberg Y."/>
            <person name="Tangrot J."/>
            <person name="Rosling A."/>
        </authorList>
    </citation>
    <scope>NUCLEOTIDE SEQUENCE</scope>
    <source>
        <strain evidence="8">CL551</strain>
    </source>
</reference>
<dbReference type="GO" id="GO:0006826">
    <property type="term" value="P:iron ion transport"/>
    <property type="evidence" value="ECO:0007669"/>
    <property type="project" value="InterPro"/>
</dbReference>
<dbReference type="EC" id="1.16.3.1" evidence="6"/>
<evidence type="ECO:0000256" key="2">
    <source>
        <dbReference type="ARBA" id="ARBA00022434"/>
    </source>
</evidence>
<keyword evidence="9" id="KW-1185">Reference proteome</keyword>
<organism evidence="8 9">
    <name type="scientific">Acaulospora morrowiae</name>
    <dbReference type="NCBI Taxonomy" id="94023"/>
    <lineage>
        <taxon>Eukaryota</taxon>
        <taxon>Fungi</taxon>
        <taxon>Fungi incertae sedis</taxon>
        <taxon>Mucoromycota</taxon>
        <taxon>Glomeromycotina</taxon>
        <taxon>Glomeromycetes</taxon>
        <taxon>Diversisporales</taxon>
        <taxon>Acaulosporaceae</taxon>
        <taxon>Acaulospora</taxon>
    </lineage>
</organism>
<dbReference type="PANTHER" id="PTHR11431">
    <property type="entry name" value="FERRITIN"/>
    <property type="match status" value="1"/>
</dbReference>
<evidence type="ECO:0000256" key="6">
    <source>
        <dbReference type="RuleBase" id="RU361145"/>
    </source>
</evidence>
<evidence type="ECO:0000256" key="3">
    <source>
        <dbReference type="ARBA" id="ARBA00022723"/>
    </source>
</evidence>
<name>A0A9N8ZAN8_9GLOM</name>
<keyword evidence="6" id="KW-0560">Oxidoreductase</keyword>
<evidence type="ECO:0000313" key="8">
    <source>
        <dbReference type="EMBL" id="CAG8480717.1"/>
    </source>
</evidence>
<dbReference type="InterPro" id="IPR008331">
    <property type="entry name" value="Ferritin_DPS_dom"/>
</dbReference>